<evidence type="ECO:0000313" key="2">
    <source>
        <dbReference type="EMBL" id="KKL71222.1"/>
    </source>
</evidence>
<evidence type="ECO:0000256" key="1">
    <source>
        <dbReference type="SAM" id="Phobius"/>
    </source>
</evidence>
<sequence length="117" mass="13606">MDWITIILMVVGFIVTYNVIGYIQRNYRLKVFTACAFVIAENEQAVLDSEGDEEFFYHLQLLVCNKLGWVNPDNHEIIIIQQFLVEAIARHFIPGGVRDQIRESRAIVDQILHWKGD</sequence>
<feature type="transmembrane region" description="Helical" evidence="1">
    <location>
        <begin position="6"/>
        <end position="23"/>
    </location>
</feature>
<reference evidence="2" key="1">
    <citation type="journal article" date="2015" name="Nature">
        <title>Complex archaea that bridge the gap between prokaryotes and eukaryotes.</title>
        <authorList>
            <person name="Spang A."/>
            <person name="Saw J.H."/>
            <person name="Jorgensen S.L."/>
            <person name="Zaremba-Niedzwiedzka K."/>
            <person name="Martijn J."/>
            <person name="Lind A.E."/>
            <person name="van Eijk R."/>
            <person name="Schleper C."/>
            <person name="Guy L."/>
            <person name="Ettema T.J."/>
        </authorList>
    </citation>
    <scope>NUCLEOTIDE SEQUENCE</scope>
</reference>
<accession>A0A0F9H7M0</accession>
<dbReference type="AlphaFoldDB" id="A0A0F9H7M0"/>
<name>A0A0F9H7M0_9ZZZZ</name>
<proteinExistence type="predicted"/>
<dbReference type="EMBL" id="LAZR01025655">
    <property type="protein sequence ID" value="KKL71222.1"/>
    <property type="molecule type" value="Genomic_DNA"/>
</dbReference>
<protein>
    <submittedName>
        <fullName evidence="2">Uncharacterized protein</fullName>
    </submittedName>
</protein>
<comment type="caution">
    <text evidence="2">The sequence shown here is derived from an EMBL/GenBank/DDBJ whole genome shotgun (WGS) entry which is preliminary data.</text>
</comment>
<keyword evidence="1" id="KW-0812">Transmembrane</keyword>
<organism evidence="2">
    <name type="scientific">marine sediment metagenome</name>
    <dbReference type="NCBI Taxonomy" id="412755"/>
    <lineage>
        <taxon>unclassified sequences</taxon>
        <taxon>metagenomes</taxon>
        <taxon>ecological metagenomes</taxon>
    </lineage>
</organism>
<keyword evidence="1" id="KW-0472">Membrane</keyword>
<keyword evidence="1" id="KW-1133">Transmembrane helix</keyword>
<gene>
    <name evidence="2" type="ORF">LCGC14_2097020</name>
</gene>